<dbReference type="InterPro" id="IPR029501">
    <property type="entry name" value="EndoU_bac"/>
</dbReference>
<protein>
    <recommendedName>
        <fullName evidence="1">Bacterial EndoU nuclease domain-containing protein</fullName>
    </recommendedName>
</protein>
<gene>
    <name evidence="2" type="ORF">MNBD_GAMMA18-2</name>
</gene>
<dbReference type="AlphaFoldDB" id="A0A3B0Z3I3"/>
<sequence>MKNTLLILTLLLLLSSCGNSQENTVVTPDVEGINCSTLPRWSESIEGFQLNQPHIFCGETNRKGRVVGFHATPDGQPPSTYLNADIADKPNTQGIYTLRNIQLQLKSKQRKGFSSMFPQHCSAEQIMQSIVYSIQQNQGKCTAPGWASCGPSNPEILDAKFCSGRDGRSYQIASARLRDNPQRINTAFPIYQ</sequence>
<dbReference type="GO" id="GO:0004519">
    <property type="term" value="F:endonuclease activity"/>
    <property type="evidence" value="ECO:0007669"/>
    <property type="project" value="InterPro"/>
</dbReference>
<organism evidence="2">
    <name type="scientific">hydrothermal vent metagenome</name>
    <dbReference type="NCBI Taxonomy" id="652676"/>
    <lineage>
        <taxon>unclassified sequences</taxon>
        <taxon>metagenomes</taxon>
        <taxon>ecological metagenomes</taxon>
    </lineage>
</organism>
<dbReference type="PROSITE" id="PS51257">
    <property type="entry name" value="PROKAR_LIPOPROTEIN"/>
    <property type="match status" value="1"/>
</dbReference>
<reference evidence="2" key="1">
    <citation type="submission" date="2018-06" db="EMBL/GenBank/DDBJ databases">
        <authorList>
            <person name="Zhirakovskaya E."/>
        </authorList>
    </citation>
    <scope>NUCLEOTIDE SEQUENCE</scope>
</reference>
<name>A0A3B0Z3I3_9ZZZZ</name>
<evidence type="ECO:0000259" key="1">
    <source>
        <dbReference type="Pfam" id="PF14436"/>
    </source>
</evidence>
<dbReference type="EMBL" id="UOFP01000128">
    <property type="protein sequence ID" value="VAW86211.1"/>
    <property type="molecule type" value="Genomic_DNA"/>
</dbReference>
<dbReference type="Pfam" id="PF14436">
    <property type="entry name" value="EndoU_bacteria"/>
    <property type="match status" value="1"/>
</dbReference>
<proteinExistence type="predicted"/>
<accession>A0A3B0Z3I3</accession>
<evidence type="ECO:0000313" key="2">
    <source>
        <dbReference type="EMBL" id="VAW86211.1"/>
    </source>
</evidence>
<feature type="domain" description="Bacterial EndoU nuclease" evidence="1">
    <location>
        <begin position="52"/>
        <end position="190"/>
    </location>
</feature>